<comment type="caution">
    <text evidence="1">The sequence shown here is derived from an EMBL/GenBank/DDBJ whole genome shotgun (WGS) entry which is preliminary data.</text>
</comment>
<protein>
    <recommendedName>
        <fullName evidence="3">Ribbon-helix-helix protein CopG domain-containing protein</fullName>
    </recommendedName>
</protein>
<dbReference type="EMBL" id="MGAU01000047">
    <property type="protein sequence ID" value="OGK53826.1"/>
    <property type="molecule type" value="Genomic_DNA"/>
</dbReference>
<sequence>MLIDIYVCACYSSYTMLTKRTNILFEEETWNTLRELSKRRSLSIGNLIRNAVQHTYSKDLEIEQRKRAIELIERHRVFQKNIDYKELINAGRKY</sequence>
<proteinExistence type="predicted"/>
<name>A0A1F7JDY7_9BACT</name>
<accession>A0A1F7JDY7</accession>
<dbReference type="Proteomes" id="UP000178486">
    <property type="component" value="Unassembled WGS sequence"/>
</dbReference>
<reference evidence="1 2" key="1">
    <citation type="journal article" date="2016" name="Nat. Commun.">
        <title>Thousands of microbial genomes shed light on interconnected biogeochemical processes in an aquifer system.</title>
        <authorList>
            <person name="Anantharaman K."/>
            <person name="Brown C.T."/>
            <person name="Hug L.A."/>
            <person name="Sharon I."/>
            <person name="Castelle C.J."/>
            <person name="Probst A.J."/>
            <person name="Thomas B.C."/>
            <person name="Singh A."/>
            <person name="Wilkins M.J."/>
            <person name="Karaoz U."/>
            <person name="Brodie E.L."/>
            <person name="Williams K.H."/>
            <person name="Hubbard S.S."/>
            <person name="Banfield J.F."/>
        </authorList>
    </citation>
    <scope>NUCLEOTIDE SEQUENCE [LARGE SCALE GENOMIC DNA]</scope>
</reference>
<gene>
    <name evidence="1" type="ORF">A3B56_02200</name>
</gene>
<evidence type="ECO:0008006" key="3">
    <source>
        <dbReference type="Google" id="ProtNLM"/>
    </source>
</evidence>
<dbReference type="AlphaFoldDB" id="A0A1F7JDY7"/>
<evidence type="ECO:0000313" key="2">
    <source>
        <dbReference type="Proteomes" id="UP000178486"/>
    </source>
</evidence>
<organism evidence="1 2">
    <name type="scientific">Candidatus Roizmanbacteria bacterium RIFCSPLOWO2_01_FULL_45_11</name>
    <dbReference type="NCBI Taxonomy" id="1802070"/>
    <lineage>
        <taxon>Bacteria</taxon>
        <taxon>Candidatus Roizmaniibacteriota</taxon>
    </lineage>
</organism>
<evidence type="ECO:0000313" key="1">
    <source>
        <dbReference type="EMBL" id="OGK53826.1"/>
    </source>
</evidence>